<comment type="caution">
    <text evidence="4">The sequence shown here is derived from an EMBL/GenBank/DDBJ whole genome shotgun (WGS) entry which is preliminary data.</text>
</comment>
<feature type="chain" id="PRO_5046162990" evidence="2">
    <location>
        <begin position="25"/>
        <end position="114"/>
    </location>
</feature>
<sequence length="114" mass="11575">MNHANKLSGLIALAAAVAMPMAFAQTAPTTDDGMQPTSTQANAPTAEPKQVTWADLDVDKDGSLSKAEVATVPALTQVFDDADADADGKLTAEEYKVHAAAASGEAGADDGSEQ</sequence>
<dbReference type="RefSeq" id="WP_386741659.1">
    <property type="nucleotide sequence ID" value="NZ_JBHRYA010000001.1"/>
</dbReference>
<protein>
    <submittedName>
        <fullName evidence="4">EF-hand domain-containing protein</fullName>
    </submittedName>
</protein>
<dbReference type="InterPro" id="IPR002048">
    <property type="entry name" value="EF_hand_dom"/>
</dbReference>
<keyword evidence="2" id="KW-0732">Signal</keyword>
<gene>
    <name evidence="4" type="ORF">ACFONC_00895</name>
</gene>
<feature type="signal peptide" evidence="2">
    <location>
        <begin position="1"/>
        <end position="24"/>
    </location>
</feature>
<feature type="domain" description="EF-hand" evidence="3">
    <location>
        <begin position="70"/>
        <end position="105"/>
    </location>
</feature>
<dbReference type="SUPFAM" id="SSF47473">
    <property type="entry name" value="EF-hand"/>
    <property type="match status" value="1"/>
</dbReference>
<dbReference type="PROSITE" id="PS50222">
    <property type="entry name" value="EF_HAND_2"/>
    <property type="match status" value="1"/>
</dbReference>
<dbReference type="EMBL" id="JBHRYA010000001">
    <property type="protein sequence ID" value="MFC3714714.1"/>
    <property type="molecule type" value="Genomic_DNA"/>
</dbReference>
<name>A0ABV7XHF2_9GAMM</name>
<dbReference type="Proteomes" id="UP001595705">
    <property type="component" value="Unassembled WGS sequence"/>
</dbReference>
<dbReference type="Gene3D" id="1.10.238.10">
    <property type="entry name" value="EF-hand"/>
    <property type="match status" value="1"/>
</dbReference>
<dbReference type="InterPro" id="IPR018247">
    <property type="entry name" value="EF_Hand_1_Ca_BS"/>
</dbReference>
<evidence type="ECO:0000313" key="4">
    <source>
        <dbReference type="EMBL" id="MFC3714714.1"/>
    </source>
</evidence>
<evidence type="ECO:0000256" key="2">
    <source>
        <dbReference type="SAM" id="SignalP"/>
    </source>
</evidence>
<feature type="region of interest" description="Disordered" evidence="1">
    <location>
        <begin position="27"/>
        <end position="51"/>
    </location>
</feature>
<organism evidence="4 5">
    <name type="scientific">Luteimonas soli</name>
    <dbReference type="NCBI Taxonomy" id="1648966"/>
    <lineage>
        <taxon>Bacteria</taxon>
        <taxon>Pseudomonadati</taxon>
        <taxon>Pseudomonadota</taxon>
        <taxon>Gammaproteobacteria</taxon>
        <taxon>Lysobacterales</taxon>
        <taxon>Lysobacteraceae</taxon>
        <taxon>Luteimonas</taxon>
    </lineage>
</organism>
<keyword evidence="5" id="KW-1185">Reference proteome</keyword>
<dbReference type="InterPro" id="IPR011992">
    <property type="entry name" value="EF-hand-dom_pair"/>
</dbReference>
<evidence type="ECO:0000259" key="3">
    <source>
        <dbReference type="PROSITE" id="PS50222"/>
    </source>
</evidence>
<dbReference type="Pfam" id="PF13202">
    <property type="entry name" value="EF-hand_5"/>
    <property type="match status" value="2"/>
</dbReference>
<reference evidence="5" key="1">
    <citation type="journal article" date="2019" name="Int. J. Syst. Evol. Microbiol.">
        <title>The Global Catalogue of Microorganisms (GCM) 10K type strain sequencing project: providing services to taxonomists for standard genome sequencing and annotation.</title>
        <authorList>
            <consortium name="The Broad Institute Genomics Platform"/>
            <consortium name="The Broad Institute Genome Sequencing Center for Infectious Disease"/>
            <person name="Wu L."/>
            <person name="Ma J."/>
        </authorList>
    </citation>
    <scope>NUCLEOTIDE SEQUENCE [LARGE SCALE GENOMIC DNA]</scope>
    <source>
        <strain evidence="5">KCTC 42441</strain>
    </source>
</reference>
<evidence type="ECO:0000256" key="1">
    <source>
        <dbReference type="SAM" id="MobiDB-lite"/>
    </source>
</evidence>
<dbReference type="PROSITE" id="PS00018">
    <property type="entry name" value="EF_HAND_1"/>
    <property type="match status" value="1"/>
</dbReference>
<accession>A0ABV7XHF2</accession>
<evidence type="ECO:0000313" key="5">
    <source>
        <dbReference type="Proteomes" id="UP001595705"/>
    </source>
</evidence>
<proteinExistence type="predicted"/>